<proteinExistence type="predicted"/>
<gene>
    <name evidence="2" type="ORF">ACRE_016870</name>
</gene>
<dbReference type="EMBL" id="JPKY01000009">
    <property type="protein sequence ID" value="KFH47529.1"/>
    <property type="molecule type" value="Genomic_DNA"/>
</dbReference>
<dbReference type="PROSITE" id="PS51186">
    <property type="entry name" value="GNAT"/>
    <property type="match status" value="1"/>
</dbReference>
<keyword evidence="3" id="KW-1185">Reference proteome</keyword>
<dbReference type="InterPro" id="IPR000182">
    <property type="entry name" value="GNAT_dom"/>
</dbReference>
<dbReference type="SUPFAM" id="SSF55729">
    <property type="entry name" value="Acyl-CoA N-acyltransferases (Nat)"/>
    <property type="match status" value="1"/>
</dbReference>
<evidence type="ECO:0000313" key="3">
    <source>
        <dbReference type="Proteomes" id="UP000029964"/>
    </source>
</evidence>
<dbReference type="Proteomes" id="UP000029964">
    <property type="component" value="Unassembled WGS sequence"/>
</dbReference>
<dbReference type="Pfam" id="PF13302">
    <property type="entry name" value="Acetyltransf_3"/>
    <property type="match status" value="1"/>
</dbReference>
<feature type="domain" description="N-acetyltransferase" evidence="1">
    <location>
        <begin position="43"/>
        <end position="188"/>
    </location>
</feature>
<protein>
    <submittedName>
        <fullName evidence="2">Putative N-acetyltransferase-like protein</fullName>
    </submittedName>
</protein>
<dbReference type="InterPro" id="IPR016181">
    <property type="entry name" value="Acyl_CoA_acyltransferase"/>
</dbReference>
<keyword evidence="2" id="KW-0808">Transferase</keyword>
<sequence>MTISTEPWASQATTTNHQLLHLPLPILAALADGDLPSAQDHIPTTTTTTTTTTIQLTPYLIGPECRHVWHMRGTQIKADPLEAPWVARLVLADSTVVGRAGFHGQPDDDGVVEIGYAIDPLHRRRGHASAAVRIMLDVARGLQRVKVVRAAVGVGNYASRKLLDQSGFRKVGEQWDEVDGLEDVLELSVA</sequence>
<dbReference type="InterPro" id="IPR051531">
    <property type="entry name" value="N-acetyltransferase"/>
</dbReference>
<evidence type="ECO:0000259" key="1">
    <source>
        <dbReference type="PROSITE" id="PS51186"/>
    </source>
</evidence>
<name>A0A086TDU7_HAPC1</name>
<dbReference type="Gene3D" id="3.40.630.30">
    <property type="match status" value="1"/>
</dbReference>
<dbReference type="PANTHER" id="PTHR43792:SF13">
    <property type="entry name" value="ACETYLTRANSFERASE"/>
    <property type="match status" value="1"/>
</dbReference>
<organism evidence="2 3">
    <name type="scientific">Hapsidospora chrysogenum (strain ATCC 11550 / CBS 779.69 / DSM 880 / IAM 14645 / JCM 23072 / IMI 49137)</name>
    <name type="common">Acremonium chrysogenum</name>
    <dbReference type="NCBI Taxonomy" id="857340"/>
    <lineage>
        <taxon>Eukaryota</taxon>
        <taxon>Fungi</taxon>
        <taxon>Dikarya</taxon>
        <taxon>Ascomycota</taxon>
        <taxon>Pezizomycotina</taxon>
        <taxon>Sordariomycetes</taxon>
        <taxon>Hypocreomycetidae</taxon>
        <taxon>Hypocreales</taxon>
        <taxon>Bionectriaceae</taxon>
        <taxon>Hapsidospora</taxon>
    </lineage>
</organism>
<dbReference type="PANTHER" id="PTHR43792">
    <property type="entry name" value="GNAT FAMILY, PUTATIVE (AFU_ORTHOLOGUE AFUA_3G00765)-RELATED-RELATED"/>
    <property type="match status" value="1"/>
</dbReference>
<reference evidence="3" key="1">
    <citation type="journal article" date="2014" name="Genome Announc.">
        <title>Genome sequence and annotation of Acremonium chrysogenum, producer of the beta-lactam antibiotic cephalosporin C.</title>
        <authorList>
            <person name="Terfehr D."/>
            <person name="Dahlmann T.A."/>
            <person name="Specht T."/>
            <person name="Zadra I."/>
            <person name="Kuernsteiner H."/>
            <person name="Kueck U."/>
        </authorList>
    </citation>
    <scope>NUCLEOTIDE SEQUENCE [LARGE SCALE GENOMIC DNA]</scope>
    <source>
        <strain evidence="3">ATCC 11550 / CBS 779.69 / DSM 880 / IAM 14645 / JCM 23072 / IMI 49137</strain>
    </source>
</reference>
<dbReference type="AlphaFoldDB" id="A0A086TDU7"/>
<dbReference type="CDD" id="cd04301">
    <property type="entry name" value="NAT_SF"/>
    <property type="match status" value="1"/>
</dbReference>
<dbReference type="GO" id="GO:0016747">
    <property type="term" value="F:acyltransferase activity, transferring groups other than amino-acyl groups"/>
    <property type="evidence" value="ECO:0007669"/>
    <property type="project" value="InterPro"/>
</dbReference>
<dbReference type="OrthoDB" id="3429175at2759"/>
<dbReference type="HOGENOM" id="CLU_013985_28_3_1"/>
<accession>A0A086TDU7</accession>
<evidence type="ECO:0000313" key="2">
    <source>
        <dbReference type="EMBL" id="KFH47529.1"/>
    </source>
</evidence>
<comment type="caution">
    <text evidence="2">The sequence shown here is derived from an EMBL/GenBank/DDBJ whole genome shotgun (WGS) entry which is preliminary data.</text>
</comment>